<comment type="caution">
    <text evidence="2">The sequence shown here is derived from an EMBL/GenBank/DDBJ whole genome shotgun (WGS) entry which is preliminary data.</text>
</comment>
<accession>A0AA38FHS7</accession>
<feature type="non-terminal residue" evidence="2">
    <location>
        <position position="56"/>
    </location>
</feature>
<dbReference type="EMBL" id="JAHRHJ020000009">
    <property type="protein sequence ID" value="KAH9302366.1"/>
    <property type="molecule type" value="Genomic_DNA"/>
</dbReference>
<evidence type="ECO:0000313" key="2">
    <source>
        <dbReference type="EMBL" id="KAH9302366.1"/>
    </source>
</evidence>
<proteinExistence type="predicted"/>
<reference evidence="2 3" key="1">
    <citation type="journal article" date="2021" name="Nat. Plants">
        <title>The Taxus genome provides insights into paclitaxel biosynthesis.</title>
        <authorList>
            <person name="Xiong X."/>
            <person name="Gou J."/>
            <person name="Liao Q."/>
            <person name="Li Y."/>
            <person name="Zhou Q."/>
            <person name="Bi G."/>
            <person name="Li C."/>
            <person name="Du R."/>
            <person name="Wang X."/>
            <person name="Sun T."/>
            <person name="Guo L."/>
            <person name="Liang H."/>
            <person name="Lu P."/>
            <person name="Wu Y."/>
            <person name="Zhang Z."/>
            <person name="Ro D.K."/>
            <person name="Shang Y."/>
            <person name="Huang S."/>
            <person name="Yan J."/>
        </authorList>
    </citation>
    <scope>NUCLEOTIDE SEQUENCE [LARGE SCALE GENOMIC DNA]</scope>
    <source>
        <strain evidence="2">Ta-2019</strain>
    </source>
</reference>
<organism evidence="2 3">
    <name type="scientific">Taxus chinensis</name>
    <name type="common">Chinese yew</name>
    <name type="synonym">Taxus wallichiana var. chinensis</name>
    <dbReference type="NCBI Taxonomy" id="29808"/>
    <lineage>
        <taxon>Eukaryota</taxon>
        <taxon>Viridiplantae</taxon>
        <taxon>Streptophyta</taxon>
        <taxon>Embryophyta</taxon>
        <taxon>Tracheophyta</taxon>
        <taxon>Spermatophyta</taxon>
        <taxon>Pinopsida</taxon>
        <taxon>Pinidae</taxon>
        <taxon>Conifers II</taxon>
        <taxon>Cupressales</taxon>
        <taxon>Taxaceae</taxon>
        <taxon>Taxus</taxon>
    </lineage>
</organism>
<feature type="region of interest" description="Disordered" evidence="1">
    <location>
        <begin position="24"/>
        <end position="56"/>
    </location>
</feature>
<sequence>ALEESIIGSFFLSIKEPKFTGEAAKKGEQKEYEQDEALQRDLQWSLDPKDTSQNDG</sequence>
<name>A0AA38FHS7_TAXCH</name>
<keyword evidence="3" id="KW-1185">Reference proteome</keyword>
<gene>
    <name evidence="2" type="ORF">KI387_013949</name>
</gene>
<dbReference type="Proteomes" id="UP000824469">
    <property type="component" value="Unassembled WGS sequence"/>
</dbReference>
<protein>
    <submittedName>
        <fullName evidence="2">Uncharacterized protein</fullName>
    </submittedName>
</protein>
<evidence type="ECO:0000313" key="3">
    <source>
        <dbReference type="Proteomes" id="UP000824469"/>
    </source>
</evidence>
<feature type="non-terminal residue" evidence="2">
    <location>
        <position position="1"/>
    </location>
</feature>
<evidence type="ECO:0000256" key="1">
    <source>
        <dbReference type="SAM" id="MobiDB-lite"/>
    </source>
</evidence>
<feature type="compositionally biased region" description="Basic and acidic residues" evidence="1">
    <location>
        <begin position="47"/>
        <end position="56"/>
    </location>
</feature>
<dbReference type="AlphaFoldDB" id="A0AA38FHS7"/>